<evidence type="ECO:0000256" key="2">
    <source>
        <dbReference type="ARBA" id="ARBA00022801"/>
    </source>
</evidence>
<protein>
    <submittedName>
        <fullName evidence="4">Carboxylesterase/lipase family protein</fullName>
    </submittedName>
</protein>
<proteinExistence type="inferred from homology"/>
<organism evidence="4 5">
    <name type="scientific">Actinomadura logoneensis</name>
    <dbReference type="NCBI Taxonomy" id="2293572"/>
    <lineage>
        <taxon>Bacteria</taxon>
        <taxon>Bacillati</taxon>
        <taxon>Actinomycetota</taxon>
        <taxon>Actinomycetes</taxon>
        <taxon>Streptosporangiales</taxon>
        <taxon>Thermomonosporaceae</taxon>
        <taxon>Actinomadura</taxon>
    </lineage>
</organism>
<dbReference type="Gene3D" id="3.40.50.1820">
    <property type="entry name" value="alpha/beta hydrolase"/>
    <property type="match status" value="1"/>
</dbReference>
<keyword evidence="2" id="KW-0378">Hydrolase</keyword>
<dbReference type="PRINTS" id="PR00878">
    <property type="entry name" value="CHOLNESTRASE"/>
</dbReference>
<dbReference type="AlphaFoldDB" id="A0A372JJF2"/>
<feature type="domain" description="Carboxylesterase type B" evidence="3">
    <location>
        <begin position="346"/>
        <end position="437"/>
    </location>
</feature>
<dbReference type="GO" id="GO:0004104">
    <property type="term" value="F:cholinesterase activity"/>
    <property type="evidence" value="ECO:0007669"/>
    <property type="project" value="InterPro"/>
</dbReference>
<dbReference type="InterPro" id="IPR029058">
    <property type="entry name" value="AB_hydrolase_fold"/>
</dbReference>
<dbReference type="InterPro" id="IPR050309">
    <property type="entry name" value="Type-B_Carboxylest/Lipase"/>
</dbReference>
<dbReference type="PANTHER" id="PTHR11559">
    <property type="entry name" value="CARBOXYLESTERASE"/>
    <property type="match status" value="1"/>
</dbReference>
<dbReference type="InterPro" id="IPR000997">
    <property type="entry name" value="Cholinesterase"/>
</dbReference>
<evidence type="ECO:0000256" key="1">
    <source>
        <dbReference type="ARBA" id="ARBA00005964"/>
    </source>
</evidence>
<sequence length="474" mass="50030">MTDVLARTDLGAVRGTESDGLATFRGVPYAAAPEGPLRLRPPAPAEAWDGVRDATRFGAAPPQPPAAPGTPPIWRPEDGMDCLNVNVWTPDLGGGGLPVMVWFYGGAWRIGASPMPHYDAARLARAGVVVVTFDYRTGFEGFGHLPGVPDNRGLRDQIAALEWVRRNIAAFGGDPDRVTAFGQSAGAASIVLLAGAPEARGLFRRAIAHSVPDGYHDVAEASGITGTVAAAAGVEPTWEGFAALPPEALVAAQDAPVDPVTRPVTAYAPVIDGDLVTGPPWARIADAADVELVCGFVHEEARAFLPSPVPPELTPETAGAATRVGVSGAERYRAAYPQLGDVDLSVALLSDAMFRMPTLRTAEAHAAAGGRTWVFDFAWRNPAGINRHSIDVPFVFGLPDSRFALRHLGSPTPDGFPALSDAIRGAWTSFAAEGDPGWRRYDASTGRITRVWDDRISDVPLPIAPSLPIWTDLA</sequence>
<dbReference type="SUPFAM" id="SSF53474">
    <property type="entry name" value="alpha/beta-Hydrolases"/>
    <property type="match status" value="1"/>
</dbReference>
<dbReference type="RefSeq" id="WP_117358730.1">
    <property type="nucleotide sequence ID" value="NZ_QURH01000304.1"/>
</dbReference>
<comment type="caution">
    <text evidence="4">The sequence shown here is derived from an EMBL/GenBank/DDBJ whole genome shotgun (WGS) entry which is preliminary data.</text>
</comment>
<accession>A0A372JJF2</accession>
<evidence type="ECO:0000313" key="5">
    <source>
        <dbReference type="Proteomes" id="UP000261811"/>
    </source>
</evidence>
<name>A0A372JJF2_9ACTN</name>
<reference evidence="4 5" key="1">
    <citation type="submission" date="2018-08" db="EMBL/GenBank/DDBJ databases">
        <title>Actinomadura jelena sp. nov., a novel Actinomycete isolated from soil in Chad.</title>
        <authorList>
            <person name="Shi L."/>
        </authorList>
    </citation>
    <scope>NUCLEOTIDE SEQUENCE [LARGE SCALE GENOMIC DNA]</scope>
    <source>
        <strain evidence="4 5">NEAU-G17</strain>
    </source>
</reference>
<evidence type="ECO:0000259" key="3">
    <source>
        <dbReference type="Pfam" id="PF00135"/>
    </source>
</evidence>
<dbReference type="InterPro" id="IPR002018">
    <property type="entry name" value="CarbesteraseB"/>
</dbReference>
<dbReference type="EMBL" id="QURH01000304">
    <property type="protein sequence ID" value="RFU40151.1"/>
    <property type="molecule type" value="Genomic_DNA"/>
</dbReference>
<dbReference type="Proteomes" id="UP000261811">
    <property type="component" value="Unassembled WGS sequence"/>
</dbReference>
<feature type="domain" description="Carboxylesterase type B" evidence="3">
    <location>
        <begin position="6"/>
        <end position="308"/>
    </location>
</feature>
<evidence type="ECO:0000313" key="4">
    <source>
        <dbReference type="EMBL" id="RFU40151.1"/>
    </source>
</evidence>
<keyword evidence="5" id="KW-1185">Reference proteome</keyword>
<dbReference type="Pfam" id="PF00135">
    <property type="entry name" value="COesterase"/>
    <property type="match status" value="2"/>
</dbReference>
<gene>
    <name evidence="4" type="ORF">DZF91_18620</name>
</gene>
<dbReference type="OrthoDB" id="4308422at2"/>
<comment type="similarity">
    <text evidence="1">Belongs to the type-B carboxylesterase/lipase family.</text>
</comment>